<evidence type="ECO:0008006" key="7">
    <source>
        <dbReference type="Google" id="ProtNLM"/>
    </source>
</evidence>
<feature type="compositionally biased region" description="Basic and acidic residues" evidence="3">
    <location>
        <begin position="135"/>
        <end position="145"/>
    </location>
</feature>
<dbReference type="SUPFAM" id="SSF51120">
    <property type="entry name" value="beta-Roll"/>
    <property type="match status" value="2"/>
</dbReference>
<feature type="chain" id="PRO_5040933758" description="Calcium-binding protein" evidence="4">
    <location>
        <begin position="22"/>
        <end position="468"/>
    </location>
</feature>
<dbReference type="Proteomes" id="UP001149140">
    <property type="component" value="Unassembled WGS sequence"/>
</dbReference>
<feature type="signal peptide" evidence="4">
    <location>
        <begin position="1"/>
        <end position="21"/>
    </location>
</feature>
<evidence type="ECO:0000313" key="6">
    <source>
        <dbReference type="Proteomes" id="UP001149140"/>
    </source>
</evidence>
<dbReference type="InterPro" id="IPR011049">
    <property type="entry name" value="Serralysin-like_metalloprot_C"/>
</dbReference>
<dbReference type="InterPro" id="IPR018511">
    <property type="entry name" value="Hemolysin-typ_Ca-bd_CS"/>
</dbReference>
<evidence type="ECO:0000313" key="5">
    <source>
        <dbReference type="EMBL" id="MDA0160231.1"/>
    </source>
</evidence>
<evidence type="ECO:0000256" key="2">
    <source>
        <dbReference type="ARBA" id="ARBA00022525"/>
    </source>
</evidence>
<feature type="compositionally biased region" description="Basic and acidic residues" evidence="3">
    <location>
        <begin position="162"/>
        <end position="184"/>
    </location>
</feature>
<dbReference type="InterPro" id="IPR001343">
    <property type="entry name" value="Hemolysn_Ca-bd"/>
</dbReference>
<evidence type="ECO:0000256" key="3">
    <source>
        <dbReference type="SAM" id="MobiDB-lite"/>
    </source>
</evidence>
<dbReference type="Gene3D" id="2.150.10.10">
    <property type="entry name" value="Serralysin-like metalloprotease, C-terminal"/>
    <property type="match status" value="3"/>
</dbReference>
<sequence length="468" mass="47723">MLRTLLALTLAATLTPTVAQAATVTRDANGALSYVAAPGATNHVGVQSTDQPGGVQFYTNGDPMTYPAGCVENEMYGADVVRCDPATSVRVDLGDGDDSSYTSADIGIPVTQLGGPGADQLQGDTGPDTLDGGPGDDRLDGRDGADVLLGGEGNDAVYGDGGSDRLDGGDGDDTLRPDYYERPSADVIDGGAGRDTIESDYSNRFTDVDPPLAFTLDGGADDGRPGEGDDVRNVEKLTLSVSGHFVGTDGPDEIKLRQMLEPSVLIGRGGDDRLITGDGPDQLDGGPGADYLDGGFGDDVLVGGPGRDTLNGDVAGGDCGPMWCKLPYGNDTIEARDGEADSVICGAGADTVNADAIDVVSPDCETVNRTGASGSSDPGTPGTSKPTIKVNGRPKLRAALAKGISVNVTGASVKLVAKRGKTTVARGAGTGTVRLRFTSAAKRSLKRARSVKLTITGGGLKTTVMLRR</sequence>
<dbReference type="PRINTS" id="PR00313">
    <property type="entry name" value="CABNDNGRPT"/>
</dbReference>
<protein>
    <recommendedName>
        <fullName evidence="7">Calcium-binding protein</fullName>
    </recommendedName>
</protein>
<comment type="caution">
    <text evidence="5">The sequence shown here is derived from an EMBL/GenBank/DDBJ whole genome shotgun (WGS) entry which is preliminary data.</text>
</comment>
<name>A0A9X3S1I4_9ACTN</name>
<keyword evidence="6" id="KW-1185">Reference proteome</keyword>
<dbReference type="AlphaFoldDB" id="A0A9X3S1I4"/>
<keyword evidence="4" id="KW-0732">Signal</keyword>
<proteinExistence type="predicted"/>
<dbReference type="GO" id="GO:0005509">
    <property type="term" value="F:calcium ion binding"/>
    <property type="evidence" value="ECO:0007669"/>
    <property type="project" value="InterPro"/>
</dbReference>
<accession>A0A9X3S1I4</accession>
<feature type="region of interest" description="Disordered" evidence="3">
    <location>
        <begin position="95"/>
        <end position="210"/>
    </location>
</feature>
<dbReference type="GO" id="GO:0005576">
    <property type="term" value="C:extracellular region"/>
    <property type="evidence" value="ECO:0007669"/>
    <property type="project" value="UniProtKB-SubCell"/>
</dbReference>
<keyword evidence="2" id="KW-0964">Secreted</keyword>
<dbReference type="EMBL" id="JAPDOD010000004">
    <property type="protein sequence ID" value="MDA0160231.1"/>
    <property type="molecule type" value="Genomic_DNA"/>
</dbReference>
<reference evidence="5" key="1">
    <citation type="submission" date="2022-10" db="EMBL/GenBank/DDBJ databases">
        <title>The WGS of Solirubrobacter ginsenosidimutans DSM 21036.</title>
        <authorList>
            <person name="Jiang Z."/>
        </authorList>
    </citation>
    <scope>NUCLEOTIDE SEQUENCE</scope>
    <source>
        <strain evidence="5">DSM 21036</strain>
    </source>
</reference>
<dbReference type="Pfam" id="PF00353">
    <property type="entry name" value="HemolysinCabind"/>
    <property type="match status" value="3"/>
</dbReference>
<evidence type="ECO:0000256" key="1">
    <source>
        <dbReference type="ARBA" id="ARBA00004613"/>
    </source>
</evidence>
<gene>
    <name evidence="5" type="ORF">OM076_08150</name>
</gene>
<evidence type="ECO:0000256" key="4">
    <source>
        <dbReference type="SAM" id="SignalP"/>
    </source>
</evidence>
<comment type="subcellular location">
    <subcellularLocation>
        <location evidence="1">Secreted</location>
    </subcellularLocation>
</comment>
<dbReference type="RefSeq" id="WP_270038998.1">
    <property type="nucleotide sequence ID" value="NZ_JAPDOD010000004.1"/>
</dbReference>
<organism evidence="5 6">
    <name type="scientific">Solirubrobacter ginsenosidimutans</name>
    <dbReference type="NCBI Taxonomy" id="490573"/>
    <lineage>
        <taxon>Bacteria</taxon>
        <taxon>Bacillati</taxon>
        <taxon>Actinomycetota</taxon>
        <taxon>Thermoleophilia</taxon>
        <taxon>Solirubrobacterales</taxon>
        <taxon>Solirubrobacteraceae</taxon>
        <taxon>Solirubrobacter</taxon>
    </lineage>
</organism>
<dbReference type="PANTHER" id="PTHR38340">
    <property type="entry name" value="S-LAYER PROTEIN"/>
    <property type="match status" value="1"/>
</dbReference>
<dbReference type="InterPro" id="IPR050557">
    <property type="entry name" value="RTX_toxin/Mannuronan_C5-epim"/>
</dbReference>
<dbReference type="PROSITE" id="PS00330">
    <property type="entry name" value="HEMOLYSIN_CALCIUM"/>
    <property type="match status" value="5"/>
</dbReference>
<dbReference type="PANTHER" id="PTHR38340:SF1">
    <property type="entry name" value="S-LAYER PROTEIN"/>
    <property type="match status" value="1"/>
</dbReference>